<evidence type="ECO:0000313" key="2">
    <source>
        <dbReference type="Proteomes" id="UP000015354"/>
    </source>
</evidence>
<comment type="caution">
    <text evidence="1">The sequence shown here is derived from an EMBL/GenBank/DDBJ whole genome shotgun (WGS) entry which is preliminary data.</text>
</comment>
<dbReference type="EMBL" id="ATMH01011306">
    <property type="protein sequence ID" value="EPY16365.1"/>
    <property type="molecule type" value="Genomic_DNA"/>
</dbReference>
<reference evidence="1 2" key="1">
    <citation type="journal article" date="2013" name="PLoS ONE">
        <title>Predicting the Proteins of Angomonas deanei, Strigomonas culicis and Their Respective Endosymbionts Reveals New Aspects of the Trypanosomatidae Family.</title>
        <authorList>
            <person name="Motta M.C."/>
            <person name="Martins A.C."/>
            <person name="de Souza S.S."/>
            <person name="Catta-Preta C.M."/>
            <person name="Silva R."/>
            <person name="Klein C.C."/>
            <person name="de Almeida L.G."/>
            <person name="de Lima Cunha O."/>
            <person name="Ciapina L.P."/>
            <person name="Brocchi M."/>
            <person name="Colabardini A.C."/>
            <person name="de Araujo Lima B."/>
            <person name="Machado C.R."/>
            <person name="de Almeida Soares C.M."/>
            <person name="Probst C.M."/>
            <person name="de Menezes C.B."/>
            <person name="Thompson C.E."/>
            <person name="Bartholomeu D.C."/>
            <person name="Gradia D.F."/>
            <person name="Pavoni D.P."/>
            <person name="Grisard E.C."/>
            <person name="Fantinatti-Garboggini F."/>
            <person name="Marchini F.K."/>
            <person name="Rodrigues-Luiz G.F."/>
            <person name="Wagner G."/>
            <person name="Goldman G.H."/>
            <person name="Fietto J.L."/>
            <person name="Elias M.C."/>
            <person name="Goldman M.H."/>
            <person name="Sagot M.F."/>
            <person name="Pereira M."/>
            <person name="Stoco P.H."/>
            <person name="de Mendonca-Neto R.P."/>
            <person name="Teixeira S.M."/>
            <person name="Maciel T.E."/>
            <person name="de Oliveira Mendes T.A."/>
            <person name="Urmenyi T.P."/>
            <person name="de Souza W."/>
            <person name="Schenkman S."/>
            <person name="de Vasconcelos A.T."/>
        </authorList>
    </citation>
    <scope>NUCLEOTIDE SEQUENCE [LARGE SCALE GENOMIC DNA]</scope>
</reference>
<dbReference type="OrthoDB" id="242093at2759"/>
<name>S9V0N4_9TRYP</name>
<gene>
    <name evidence="1" type="ORF">STCU_11355</name>
</gene>
<protein>
    <submittedName>
        <fullName evidence="1">Uncharacterized protein</fullName>
    </submittedName>
</protein>
<accession>S9V0N4</accession>
<organism evidence="1 2">
    <name type="scientific">Strigomonas culicis</name>
    <dbReference type="NCBI Taxonomy" id="28005"/>
    <lineage>
        <taxon>Eukaryota</taxon>
        <taxon>Discoba</taxon>
        <taxon>Euglenozoa</taxon>
        <taxon>Kinetoplastea</taxon>
        <taxon>Metakinetoplastina</taxon>
        <taxon>Trypanosomatida</taxon>
        <taxon>Trypanosomatidae</taxon>
        <taxon>Strigomonadinae</taxon>
        <taxon>Strigomonas</taxon>
    </lineage>
</organism>
<sequence>MSNRSQPVEDESEASRGDRIIALTDLSEAILEAEPETPVVIIRELTENAVTGGRDMLVVDEERPAFVRLSEAIKVVNTAPIIPRSVKSTVEECTL</sequence>
<dbReference type="AlphaFoldDB" id="S9V0N4"/>
<evidence type="ECO:0000313" key="1">
    <source>
        <dbReference type="EMBL" id="EPY16365.1"/>
    </source>
</evidence>
<keyword evidence="2" id="KW-1185">Reference proteome</keyword>
<proteinExistence type="predicted"/>
<dbReference type="Proteomes" id="UP000015354">
    <property type="component" value="Unassembled WGS sequence"/>
</dbReference>